<dbReference type="Pfam" id="PF00756">
    <property type="entry name" value="Esterase"/>
    <property type="match status" value="1"/>
</dbReference>
<dbReference type="PANTHER" id="PTHR48098:SF1">
    <property type="entry name" value="DIACYLGLYCEROL ACYLTRANSFERASE_MYCOLYLTRANSFERASE AG85A"/>
    <property type="match status" value="1"/>
</dbReference>
<dbReference type="InterPro" id="IPR029058">
    <property type="entry name" value="AB_hydrolase_fold"/>
</dbReference>
<feature type="signal peptide" evidence="1">
    <location>
        <begin position="1"/>
        <end position="21"/>
    </location>
</feature>
<dbReference type="GO" id="GO:0016747">
    <property type="term" value="F:acyltransferase activity, transferring groups other than amino-acyl groups"/>
    <property type="evidence" value="ECO:0007669"/>
    <property type="project" value="TreeGrafter"/>
</dbReference>
<dbReference type="Gene3D" id="2.60.40.10">
    <property type="entry name" value="Immunoglobulins"/>
    <property type="match status" value="1"/>
</dbReference>
<dbReference type="Gene3D" id="3.40.50.1820">
    <property type="entry name" value="alpha/beta hydrolase"/>
    <property type="match status" value="1"/>
</dbReference>
<evidence type="ECO:0000313" key="3">
    <source>
        <dbReference type="EMBL" id="UWZ85886.1"/>
    </source>
</evidence>
<dbReference type="InterPro" id="IPR014756">
    <property type="entry name" value="Ig_E-set"/>
</dbReference>
<dbReference type="Proteomes" id="UP001059380">
    <property type="component" value="Chromosome"/>
</dbReference>
<dbReference type="SUPFAM" id="SSF81296">
    <property type="entry name" value="E set domains"/>
    <property type="match status" value="1"/>
</dbReference>
<keyword evidence="4" id="KW-1185">Reference proteome</keyword>
<dbReference type="InterPro" id="IPR050583">
    <property type="entry name" value="Mycobacterial_A85_antigen"/>
</dbReference>
<dbReference type="KEGG" id="orp:MOP44_08070"/>
<keyword evidence="1" id="KW-0732">Signal</keyword>
<dbReference type="SUPFAM" id="SSF53474">
    <property type="entry name" value="alpha/beta-Hydrolases"/>
    <property type="match status" value="1"/>
</dbReference>
<dbReference type="GO" id="GO:0005975">
    <property type="term" value="P:carbohydrate metabolic process"/>
    <property type="evidence" value="ECO:0007669"/>
    <property type="project" value="InterPro"/>
</dbReference>
<dbReference type="InterPro" id="IPR004193">
    <property type="entry name" value="Glyco_hydro_13_N"/>
</dbReference>
<dbReference type="PANTHER" id="PTHR48098">
    <property type="entry name" value="ENTEROCHELIN ESTERASE-RELATED"/>
    <property type="match status" value="1"/>
</dbReference>
<accession>A0A9J7BXT4</accession>
<dbReference type="AlphaFoldDB" id="A0A9J7BXT4"/>
<evidence type="ECO:0000256" key="1">
    <source>
        <dbReference type="SAM" id="SignalP"/>
    </source>
</evidence>
<reference evidence="3" key="1">
    <citation type="submission" date="2021-04" db="EMBL/GenBank/DDBJ databases">
        <title>Phylogenetic analysis of Acidobacteriaceae.</title>
        <authorList>
            <person name="Qiu L."/>
            <person name="Zhang Q."/>
        </authorList>
    </citation>
    <scope>NUCLEOTIDE SEQUENCE</scope>
    <source>
        <strain evidence="3">DSM 25168</strain>
    </source>
</reference>
<gene>
    <name evidence="3" type="ORF">MOP44_08070</name>
</gene>
<keyword evidence="3" id="KW-0378">Hydrolase</keyword>
<dbReference type="InterPro" id="IPR000801">
    <property type="entry name" value="Esterase-like"/>
</dbReference>
<name>A0A9J7BXT4_9BACT</name>
<dbReference type="EMBL" id="CP093313">
    <property type="protein sequence ID" value="UWZ85886.1"/>
    <property type="molecule type" value="Genomic_DNA"/>
</dbReference>
<proteinExistence type="predicted"/>
<dbReference type="InterPro" id="IPR013783">
    <property type="entry name" value="Ig-like_fold"/>
</dbReference>
<protein>
    <submittedName>
        <fullName evidence="3">Alpha/beta hydrolase-fold protein</fullName>
    </submittedName>
</protein>
<feature type="domain" description="Glycoside hydrolase family 13 N-terminal" evidence="2">
    <location>
        <begin position="45"/>
        <end position="118"/>
    </location>
</feature>
<evidence type="ECO:0000313" key="4">
    <source>
        <dbReference type="Proteomes" id="UP001059380"/>
    </source>
</evidence>
<sequence length="396" mass="43393">MLLLSKLVSLSILLTATALSAQQPTPPPIQRPAPTPNDTLKSVEVQPDRHVRFRIWAPNATEVKLQAEGPEATPDITPAEAYKNMGGVPLTKGDQGIWDVTIGPITPGIYRYNFVVDGVATTDPRNPLTSQSLTSSRSMYEVPGADFMEYKAGVPHGAIATVYYDSTATNNQRRMHIYTPPGYEAGTTRLPVLYLLHGGGDSDDSWSTVGRAGAILDNLIGQGKALPMIIVMPAGHTSTEFRLTPGVRMGHDAFNDDLVKVVLPYVDTHYRSVADRDHRALAGLSMGGAQALNIALDDSADFAWIGIFSSGWFPNTLKEEEDTDIAKFRSSGKPFKLFWVNAGKYDIALQNSHATVALLKKAGIQVDEHQSEGFHAWNNWRDYLRDFTPLLFRTAK</sequence>
<evidence type="ECO:0000259" key="2">
    <source>
        <dbReference type="Pfam" id="PF02922"/>
    </source>
</evidence>
<dbReference type="RefSeq" id="WP_260795507.1">
    <property type="nucleotide sequence ID" value="NZ_CP093313.1"/>
</dbReference>
<dbReference type="GO" id="GO:0004553">
    <property type="term" value="F:hydrolase activity, hydrolyzing O-glycosyl compounds"/>
    <property type="evidence" value="ECO:0007669"/>
    <property type="project" value="InterPro"/>
</dbReference>
<feature type="chain" id="PRO_5039922785" evidence="1">
    <location>
        <begin position="22"/>
        <end position="396"/>
    </location>
</feature>
<dbReference type="CDD" id="cd11294">
    <property type="entry name" value="E_set_Esterase_like_N"/>
    <property type="match status" value="1"/>
</dbReference>
<dbReference type="Pfam" id="PF02922">
    <property type="entry name" value="CBM_48"/>
    <property type="match status" value="1"/>
</dbReference>
<organism evidence="3 4">
    <name type="scientific">Occallatibacter riparius</name>
    <dbReference type="NCBI Taxonomy" id="1002689"/>
    <lineage>
        <taxon>Bacteria</taxon>
        <taxon>Pseudomonadati</taxon>
        <taxon>Acidobacteriota</taxon>
        <taxon>Terriglobia</taxon>
        <taxon>Terriglobales</taxon>
        <taxon>Acidobacteriaceae</taxon>
        <taxon>Occallatibacter</taxon>
    </lineage>
</organism>